<protein>
    <recommendedName>
        <fullName evidence="10">ATP synthase subunit g</fullName>
        <shortName evidence="10">ATPase subunit g</shortName>
    </recommendedName>
</protein>
<dbReference type="Pfam" id="PF04718">
    <property type="entry name" value="ATP-synt_G"/>
    <property type="match status" value="1"/>
</dbReference>
<evidence type="ECO:0000256" key="8">
    <source>
        <dbReference type="ARBA" id="ARBA00023136"/>
    </source>
</evidence>
<name>A0A9Q0RPY1_BLOTA</name>
<keyword evidence="3 10" id="KW-0813">Transport</keyword>
<accession>A0A9Q0RPY1</accession>
<evidence type="ECO:0000256" key="4">
    <source>
        <dbReference type="ARBA" id="ARBA00022547"/>
    </source>
</evidence>
<comment type="caution">
    <text evidence="11">The sequence shown here is derived from an EMBL/GenBank/DDBJ whole genome shotgun (WGS) entry which is preliminary data.</text>
</comment>
<evidence type="ECO:0000256" key="2">
    <source>
        <dbReference type="ARBA" id="ARBA00005699"/>
    </source>
</evidence>
<comment type="subcellular location">
    <subcellularLocation>
        <location evidence="1">Mitochondrion membrane</location>
    </subcellularLocation>
</comment>
<evidence type="ECO:0000256" key="7">
    <source>
        <dbReference type="ARBA" id="ARBA00023128"/>
    </source>
</evidence>
<dbReference type="GO" id="GO:0045259">
    <property type="term" value="C:proton-transporting ATP synthase complex"/>
    <property type="evidence" value="ECO:0007669"/>
    <property type="project" value="UniProtKB-UniRule"/>
</dbReference>
<dbReference type="InterPro" id="IPR016702">
    <property type="entry name" value="ATP5MG_metazoa"/>
</dbReference>
<evidence type="ECO:0000256" key="5">
    <source>
        <dbReference type="ARBA" id="ARBA00022781"/>
    </source>
</evidence>
<evidence type="ECO:0000256" key="3">
    <source>
        <dbReference type="ARBA" id="ARBA00022448"/>
    </source>
</evidence>
<dbReference type="GO" id="GO:0015986">
    <property type="term" value="P:proton motive force-driven ATP synthesis"/>
    <property type="evidence" value="ECO:0007669"/>
    <property type="project" value="UniProtKB-UniRule"/>
</dbReference>
<dbReference type="EMBL" id="JAPWDV010000001">
    <property type="protein sequence ID" value="KAJ6222055.1"/>
    <property type="molecule type" value="Genomic_DNA"/>
</dbReference>
<organism evidence="11 12">
    <name type="scientific">Blomia tropicalis</name>
    <name type="common">Mite</name>
    <dbReference type="NCBI Taxonomy" id="40697"/>
    <lineage>
        <taxon>Eukaryota</taxon>
        <taxon>Metazoa</taxon>
        <taxon>Ecdysozoa</taxon>
        <taxon>Arthropoda</taxon>
        <taxon>Chelicerata</taxon>
        <taxon>Arachnida</taxon>
        <taxon>Acari</taxon>
        <taxon>Acariformes</taxon>
        <taxon>Sarcoptiformes</taxon>
        <taxon>Astigmata</taxon>
        <taxon>Glycyphagoidea</taxon>
        <taxon>Echimyopodidae</taxon>
        <taxon>Blomia</taxon>
    </lineage>
</organism>
<dbReference type="OrthoDB" id="437at2759"/>
<keyword evidence="8 10" id="KW-0472">Membrane</keyword>
<keyword evidence="12" id="KW-1185">Reference proteome</keyword>
<evidence type="ECO:0000313" key="11">
    <source>
        <dbReference type="EMBL" id="KAJ6222055.1"/>
    </source>
</evidence>
<gene>
    <name evidence="11" type="ORF">RDWZM_000600</name>
</gene>
<dbReference type="GO" id="GO:0031966">
    <property type="term" value="C:mitochondrial membrane"/>
    <property type="evidence" value="ECO:0007669"/>
    <property type="project" value="UniProtKB-SubCell"/>
</dbReference>
<evidence type="ECO:0000256" key="6">
    <source>
        <dbReference type="ARBA" id="ARBA00023065"/>
    </source>
</evidence>
<keyword evidence="9 10" id="KW-0066">ATP synthesis</keyword>
<dbReference type="AlphaFoldDB" id="A0A9Q0RPY1"/>
<evidence type="ECO:0000256" key="1">
    <source>
        <dbReference type="ARBA" id="ARBA00004325"/>
    </source>
</evidence>
<dbReference type="InterPro" id="IPR006808">
    <property type="entry name" value="ATP_synth_F0_gsu_mt"/>
</dbReference>
<reference evidence="11" key="1">
    <citation type="submission" date="2022-12" db="EMBL/GenBank/DDBJ databases">
        <title>Genome assemblies of Blomia tropicalis.</title>
        <authorList>
            <person name="Cui Y."/>
        </authorList>
    </citation>
    <scope>NUCLEOTIDE SEQUENCE</scope>
    <source>
        <tissue evidence="11">Adult mites</tissue>
    </source>
</reference>
<dbReference type="GO" id="GO:0015078">
    <property type="term" value="F:proton transmembrane transporter activity"/>
    <property type="evidence" value="ECO:0007669"/>
    <property type="project" value="UniProtKB-UniRule"/>
</dbReference>
<keyword evidence="7 10" id="KW-0496">Mitochondrion</keyword>
<evidence type="ECO:0000313" key="12">
    <source>
        <dbReference type="Proteomes" id="UP001142055"/>
    </source>
</evidence>
<sequence>MSKLVAKLPGLINAAKPKLREFNRFAKTELYPPSPADIPAIFSGFGSLVRGATTGAWRNATVKEAWLNTLITVEVICWFYVGEVIGKRHVRGYDV</sequence>
<keyword evidence="6 10" id="KW-0406">Ion transport</keyword>
<keyword evidence="4 10" id="KW-0138">CF(0)</keyword>
<proteinExistence type="inferred from homology"/>
<evidence type="ECO:0000256" key="10">
    <source>
        <dbReference type="PIRNR" id="PIRNR017835"/>
    </source>
</evidence>
<comment type="similarity">
    <text evidence="2 10">Belongs to the ATPase g subunit family.</text>
</comment>
<dbReference type="OMA" id="KSGAWKN"/>
<dbReference type="PANTHER" id="PTHR12386">
    <property type="entry name" value="ATP SYNTHASE SUBUNIT"/>
    <property type="match status" value="1"/>
</dbReference>
<dbReference type="Proteomes" id="UP001142055">
    <property type="component" value="Chromosome 1"/>
</dbReference>
<evidence type="ECO:0000256" key="9">
    <source>
        <dbReference type="ARBA" id="ARBA00023310"/>
    </source>
</evidence>
<dbReference type="PIRSF" id="PIRSF017835">
    <property type="entry name" value="ATP-synth_g_mitoch_animal"/>
    <property type="match status" value="1"/>
</dbReference>
<keyword evidence="5 10" id="KW-0375">Hydrogen ion transport</keyword>